<dbReference type="InterPro" id="IPR040809">
    <property type="entry name" value="LPD28"/>
</dbReference>
<sequence>MMSEKFELYEFQGHPVLFTPSRVKYLKDALPDDIEAYEIRHSDEGFEACQLARNIWVNHYGTFLSIGEIDLGEDFTIYFNEETDMHDLNKLMTIDEYSEMMNMKYQMVLR</sequence>
<proteinExistence type="predicted"/>
<reference evidence="2 3" key="1">
    <citation type="submission" date="2018-08" db="EMBL/GenBank/DDBJ databases">
        <title>A genome reference for cultivated species of the human gut microbiota.</title>
        <authorList>
            <person name="Zou Y."/>
            <person name="Xue W."/>
            <person name="Luo G."/>
        </authorList>
    </citation>
    <scope>NUCLEOTIDE SEQUENCE [LARGE SCALE GENOMIC DNA]</scope>
    <source>
        <strain evidence="2 3">OM06-4</strain>
    </source>
</reference>
<accession>A0A3E3EAV7</accession>
<evidence type="ECO:0000313" key="2">
    <source>
        <dbReference type="EMBL" id="RGD82969.1"/>
    </source>
</evidence>
<protein>
    <recommendedName>
        <fullName evidence="1">Large polyvalent protein associated domain-containing protein</fullName>
    </recommendedName>
</protein>
<dbReference type="Pfam" id="PF18843">
    <property type="entry name" value="LPD28"/>
    <property type="match status" value="1"/>
</dbReference>
<dbReference type="Proteomes" id="UP000261032">
    <property type="component" value="Unassembled WGS sequence"/>
</dbReference>
<gene>
    <name evidence="2" type="ORF">DXB93_13100</name>
</gene>
<feature type="domain" description="Large polyvalent protein associated" evidence="1">
    <location>
        <begin position="3"/>
        <end position="99"/>
    </location>
</feature>
<dbReference type="AlphaFoldDB" id="A0A3E3EAV7"/>
<dbReference type="EMBL" id="QUSL01000023">
    <property type="protein sequence ID" value="RGD82969.1"/>
    <property type="molecule type" value="Genomic_DNA"/>
</dbReference>
<organism evidence="2 3">
    <name type="scientific">Thomasclavelia ramosa</name>
    <dbReference type="NCBI Taxonomy" id="1547"/>
    <lineage>
        <taxon>Bacteria</taxon>
        <taxon>Bacillati</taxon>
        <taxon>Bacillota</taxon>
        <taxon>Erysipelotrichia</taxon>
        <taxon>Erysipelotrichales</taxon>
        <taxon>Coprobacillaceae</taxon>
        <taxon>Thomasclavelia</taxon>
    </lineage>
</organism>
<name>A0A3E3EAV7_9FIRM</name>
<comment type="caution">
    <text evidence="2">The sequence shown here is derived from an EMBL/GenBank/DDBJ whole genome shotgun (WGS) entry which is preliminary data.</text>
</comment>
<evidence type="ECO:0000259" key="1">
    <source>
        <dbReference type="Pfam" id="PF18843"/>
    </source>
</evidence>
<evidence type="ECO:0000313" key="3">
    <source>
        <dbReference type="Proteomes" id="UP000261032"/>
    </source>
</evidence>